<proteinExistence type="predicted"/>
<evidence type="ECO:0000256" key="4">
    <source>
        <dbReference type="ARBA" id="ARBA00022741"/>
    </source>
</evidence>
<dbReference type="SMART" id="SM00220">
    <property type="entry name" value="S_TKc"/>
    <property type="match status" value="1"/>
</dbReference>
<keyword evidence="5" id="KW-0418">Kinase</keyword>
<comment type="catalytic activity">
    <reaction evidence="8">
        <text>L-seryl-[protein] + ATP = O-phospho-L-seryl-[protein] + ADP + H(+)</text>
        <dbReference type="Rhea" id="RHEA:17989"/>
        <dbReference type="Rhea" id="RHEA-COMP:9863"/>
        <dbReference type="Rhea" id="RHEA-COMP:11604"/>
        <dbReference type="ChEBI" id="CHEBI:15378"/>
        <dbReference type="ChEBI" id="CHEBI:29999"/>
        <dbReference type="ChEBI" id="CHEBI:30616"/>
        <dbReference type="ChEBI" id="CHEBI:83421"/>
        <dbReference type="ChEBI" id="CHEBI:456216"/>
        <dbReference type="EC" id="2.7.11.1"/>
    </reaction>
</comment>
<keyword evidence="3" id="KW-0808">Transferase</keyword>
<dbReference type="InterPro" id="IPR011009">
    <property type="entry name" value="Kinase-like_dom_sf"/>
</dbReference>
<organism evidence="12">
    <name type="scientific">Chrysotila carterae</name>
    <name type="common">Marine alga</name>
    <name type="synonym">Syracosphaera carterae</name>
    <dbReference type="NCBI Taxonomy" id="13221"/>
    <lineage>
        <taxon>Eukaryota</taxon>
        <taxon>Haptista</taxon>
        <taxon>Haptophyta</taxon>
        <taxon>Prymnesiophyceae</taxon>
        <taxon>Isochrysidales</taxon>
        <taxon>Isochrysidaceae</taxon>
        <taxon>Chrysotila</taxon>
    </lineage>
</organism>
<dbReference type="EC" id="2.7.11.1" evidence="1"/>
<evidence type="ECO:0000259" key="11">
    <source>
        <dbReference type="PROSITE" id="PS50011"/>
    </source>
</evidence>
<dbReference type="PANTHER" id="PTHR44899">
    <property type="entry name" value="CAMK FAMILY PROTEIN KINASE"/>
    <property type="match status" value="1"/>
</dbReference>
<evidence type="ECO:0000313" key="12">
    <source>
        <dbReference type="EMBL" id="CAE0780663.1"/>
    </source>
</evidence>
<accession>A0A7S4F866</accession>
<dbReference type="AlphaFoldDB" id="A0A7S4F866"/>
<comment type="catalytic activity">
    <reaction evidence="7">
        <text>L-threonyl-[protein] + ATP = O-phospho-L-threonyl-[protein] + ADP + H(+)</text>
        <dbReference type="Rhea" id="RHEA:46608"/>
        <dbReference type="Rhea" id="RHEA-COMP:11060"/>
        <dbReference type="Rhea" id="RHEA-COMP:11605"/>
        <dbReference type="ChEBI" id="CHEBI:15378"/>
        <dbReference type="ChEBI" id="CHEBI:30013"/>
        <dbReference type="ChEBI" id="CHEBI:30616"/>
        <dbReference type="ChEBI" id="CHEBI:61977"/>
        <dbReference type="ChEBI" id="CHEBI:456216"/>
        <dbReference type="EC" id="2.7.11.1"/>
    </reaction>
</comment>
<evidence type="ECO:0000256" key="5">
    <source>
        <dbReference type="ARBA" id="ARBA00022777"/>
    </source>
</evidence>
<evidence type="ECO:0000256" key="6">
    <source>
        <dbReference type="ARBA" id="ARBA00022840"/>
    </source>
</evidence>
<dbReference type="InterPro" id="IPR008271">
    <property type="entry name" value="Ser/Thr_kinase_AS"/>
</dbReference>
<dbReference type="PROSITE" id="PS50011">
    <property type="entry name" value="PROTEIN_KINASE_DOM"/>
    <property type="match status" value="1"/>
</dbReference>
<keyword evidence="4 9" id="KW-0547">Nucleotide-binding</keyword>
<evidence type="ECO:0000256" key="1">
    <source>
        <dbReference type="ARBA" id="ARBA00012513"/>
    </source>
</evidence>
<dbReference type="PROSITE" id="PS00108">
    <property type="entry name" value="PROTEIN_KINASE_ST"/>
    <property type="match status" value="1"/>
</dbReference>
<name>A0A7S4F866_CHRCT</name>
<feature type="domain" description="Protein kinase" evidence="11">
    <location>
        <begin position="248"/>
        <end position="515"/>
    </location>
</feature>
<dbReference type="EMBL" id="HBIZ01052055">
    <property type="protein sequence ID" value="CAE0780663.1"/>
    <property type="molecule type" value="Transcribed_RNA"/>
</dbReference>
<sequence>MLLLTPWHPLLTSWTSRSSILSANTFPVGVGKPATAPHCARLPPALLTSGSNLSGDSRLSPPTAPTKGAFDKSGGVAKPPLVQAVSYPTSAFPEATKASLPKSDSTILGGRPVGPVPCVVGTCPRTAGTPDASSHNAIHNEDAPSGADSRAHSSSLPPSSPAHDKAARAASAGASTSARDSLPRTFSITLHHDAAKKTVTIELTEAVVLLFYLSGCAVFIGGLAVGCMLWQRAKSVEPCACQWCSGAYRERQTLGRGGFGEAALVVRSGKPYVLKRIGCDTVNAANQALVEAACLQRIKHPGVVRFEDVFLHRHENGGCSVHIVMEFCAGGDLIDRLQCRRNELPLTEVKMLEFLSTLCRTMRHVHECGILHRDLKSSNVFVTRNDRTVKLGDFGLACAGLSSRRLSASPRRHSRCGTDMYMSPEVEGRKPYGAASDTYSLGCVLLEMLLQRQLRERRIGEERKDSIKAALVAARRAHDWRCMPQLSALAWRMLDDNPKQRIDLLEAAAAAEACLRILKRPLPTPQDGAAAPSIAAAEPVRPSISDAVRAAAAARKSSATSTVQRRRLLYAD</sequence>
<dbReference type="InterPro" id="IPR017441">
    <property type="entry name" value="Protein_kinase_ATP_BS"/>
</dbReference>
<dbReference type="GO" id="GO:0004674">
    <property type="term" value="F:protein serine/threonine kinase activity"/>
    <property type="evidence" value="ECO:0007669"/>
    <property type="project" value="UniProtKB-KW"/>
</dbReference>
<dbReference type="GO" id="GO:0005524">
    <property type="term" value="F:ATP binding"/>
    <property type="evidence" value="ECO:0007669"/>
    <property type="project" value="UniProtKB-UniRule"/>
</dbReference>
<dbReference type="SUPFAM" id="SSF56112">
    <property type="entry name" value="Protein kinase-like (PK-like)"/>
    <property type="match status" value="1"/>
</dbReference>
<dbReference type="Gene3D" id="1.10.510.10">
    <property type="entry name" value="Transferase(Phosphotransferase) domain 1"/>
    <property type="match status" value="1"/>
</dbReference>
<evidence type="ECO:0000256" key="3">
    <source>
        <dbReference type="ARBA" id="ARBA00022679"/>
    </source>
</evidence>
<gene>
    <name evidence="12" type="ORF">PCAR00345_LOCUS33302</name>
</gene>
<feature type="compositionally biased region" description="Low complexity" evidence="10">
    <location>
        <begin position="168"/>
        <end position="178"/>
    </location>
</feature>
<dbReference type="PROSITE" id="PS00107">
    <property type="entry name" value="PROTEIN_KINASE_ATP"/>
    <property type="match status" value="1"/>
</dbReference>
<dbReference type="InterPro" id="IPR000719">
    <property type="entry name" value="Prot_kinase_dom"/>
</dbReference>
<evidence type="ECO:0000256" key="7">
    <source>
        <dbReference type="ARBA" id="ARBA00047899"/>
    </source>
</evidence>
<keyword evidence="6 9" id="KW-0067">ATP-binding</keyword>
<feature type="region of interest" description="Disordered" evidence="10">
    <location>
        <begin position="128"/>
        <end position="178"/>
    </location>
</feature>
<dbReference type="InterPro" id="IPR051131">
    <property type="entry name" value="NEK_Ser/Thr_kinase_NIMA"/>
</dbReference>
<evidence type="ECO:0000256" key="2">
    <source>
        <dbReference type="ARBA" id="ARBA00022527"/>
    </source>
</evidence>
<dbReference type="PANTHER" id="PTHR44899:SF3">
    <property type="entry name" value="SERINE_THREONINE-PROTEIN KINASE NEK1"/>
    <property type="match status" value="1"/>
</dbReference>
<evidence type="ECO:0000256" key="8">
    <source>
        <dbReference type="ARBA" id="ARBA00048679"/>
    </source>
</evidence>
<evidence type="ECO:0000256" key="10">
    <source>
        <dbReference type="SAM" id="MobiDB-lite"/>
    </source>
</evidence>
<feature type="binding site" evidence="9">
    <location>
        <position position="275"/>
    </location>
    <ligand>
        <name>ATP</name>
        <dbReference type="ChEBI" id="CHEBI:30616"/>
    </ligand>
</feature>
<protein>
    <recommendedName>
        <fullName evidence="1">non-specific serine/threonine protein kinase</fullName>
        <ecNumber evidence="1">2.7.11.1</ecNumber>
    </recommendedName>
</protein>
<reference evidence="12" key="1">
    <citation type="submission" date="2021-01" db="EMBL/GenBank/DDBJ databases">
        <authorList>
            <person name="Corre E."/>
            <person name="Pelletier E."/>
            <person name="Niang G."/>
            <person name="Scheremetjew M."/>
            <person name="Finn R."/>
            <person name="Kale V."/>
            <person name="Holt S."/>
            <person name="Cochrane G."/>
            <person name="Meng A."/>
            <person name="Brown T."/>
            <person name="Cohen L."/>
        </authorList>
    </citation>
    <scope>NUCLEOTIDE SEQUENCE</scope>
    <source>
        <strain evidence="12">CCMP645</strain>
    </source>
</reference>
<dbReference type="Pfam" id="PF00069">
    <property type="entry name" value="Pkinase"/>
    <property type="match status" value="1"/>
</dbReference>
<keyword evidence="2" id="KW-0723">Serine/threonine-protein kinase</keyword>
<evidence type="ECO:0000256" key="9">
    <source>
        <dbReference type="PROSITE-ProRule" id="PRU10141"/>
    </source>
</evidence>
<feature type="region of interest" description="Disordered" evidence="10">
    <location>
        <begin position="50"/>
        <end position="75"/>
    </location>
</feature>